<dbReference type="EMBL" id="JAODUO010001026">
    <property type="protein sequence ID" value="KAK2171782.1"/>
    <property type="molecule type" value="Genomic_DNA"/>
</dbReference>
<keyword evidence="2" id="KW-1185">Reference proteome</keyword>
<protein>
    <submittedName>
        <fullName evidence="1">Uncharacterized protein</fullName>
    </submittedName>
</protein>
<evidence type="ECO:0000313" key="1">
    <source>
        <dbReference type="EMBL" id="KAK2171782.1"/>
    </source>
</evidence>
<dbReference type="AlphaFoldDB" id="A0AAD9KIJ7"/>
<dbReference type="PANTHER" id="PTHR47027:SF20">
    <property type="entry name" value="REVERSE TRANSCRIPTASE-LIKE PROTEIN WITH RNA-DIRECTED DNA POLYMERASE DOMAIN"/>
    <property type="match status" value="1"/>
</dbReference>
<evidence type="ECO:0000313" key="2">
    <source>
        <dbReference type="Proteomes" id="UP001209878"/>
    </source>
</evidence>
<accession>A0AAD9KIJ7</accession>
<organism evidence="1 2">
    <name type="scientific">Ridgeia piscesae</name>
    <name type="common">Tubeworm</name>
    <dbReference type="NCBI Taxonomy" id="27915"/>
    <lineage>
        <taxon>Eukaryota</taxon>
        <taxon>Metazoa</taxon>
        <taxon>Spiralia</taxon>
        <taxon>Lophotrochozoa</taxon>
        <taxon>Annelida</taxon>
        <taxon>Polychaeta</taxon>
        <taxon>Sedentaria</taxon>
        <taxon>Canalipalpata</taxon>
        <taxon>Sabellida</taxon>
        <taxon>Siboglinidae</taxon>
        <taxon>Ridgeia</taxon>
    </lineage>
</organism>
<dbReference type="PANTHER" id="PTHR47027">
    <property type="entry name" value="REVERSE TRANSCRIPTASE DOMAIN-CONTAINING PROTEIN"/>
    <property type="match status" value="1"/>
</dbReference>
<sequence>MCPHELKARYTVQSCCPPSYTEPSMMRHLRSIMKITWMDKVTNNDILEQTRLPSVEDLLIRENLRWTGHLLRMSPDRLPKQVLYSKLSSGHRKRGRPRLRFKDRYHQEKPEAVRQKFMDLTLAAER</sequence>
<reference evidence="1" key="1">
    <citation type="journal article" date="2023" name="Mol. Biol. Evol.">
        <title>Third-Generation Sequencing Reveals the Adaptive Role of the Epigenome in Three Deep-Sea Polychaetes.</title>
        <authorList>
            <person name="Perez M."/>
            <person name="Aroh O."/>
            <person name="Sun Y."/>
            <person name="Lan Y."/>
            <person name="Juniper S.K."/>
            <person name="Young C.R."/>
            <person name="Angers B."/>
            <person name="Qian P.Y."/>
        </authorList>
    </citation>
    <scope>NUCLEOTIDE SEQUENCE</scope>
    <source>
        <strain evidence="1">R07B-5</strain>
    </source>
</reference>
<name>A0AAD9KIJ7_RIDPI</name>
<comment type="caution">
    <text evidence="1">The sequence shown here is derived from an EMBL/GenBank/DDBJ whole genome shotgun (WGS) entry which is preliminary data.</text>
</comment>
<dbReference type="Proteomes" id="UP001209878">
    <property type="component" value="Unassembled WGS sequence"/>
</dbReference>
<gene>
    <name evidence="1" type="ORF">NP493_1028g00053</name>
</gene>
<proteinExistence type="predicted"/>